<sequence length="155" mass="18959">MKLFLLLGYILHFGFTYLIESELGINWEPKQDAVIKKMKEIFIYYQQFQNYEVAKQKQRLAQAYFQSLSENQKEILDPYQIQTLINIFETQFLEIHNKYIDNQIPNDKYQPAQWYFDYQYYLKFIYWPLAFVVGLFLINLIYYCIADNCFKIKTE</sequence>
<evidence type="ECO:0000256" key="1">
    <source>
        <dbReference type="SAM" id="Phobius"/>
    </source>
</evidence>
<dbReference type="EMBL" id="CAJJDN010000152">
    <property type="protein sequence ID" value="CAD8124579.1"/>
    <property type="molecule type" value="Genomic_DNA"/>
</dbReference>
<keyword evidence="2" id="KW-0732">Signal</keyword>
<reference evidence="3" key="1">
    <citation type="submission" date="2021-01" db="EMBL/GenBank/DDBJ databases">
        <authorList>
            <consortium name="Genoscope - CEA"/>
            <person name="William W."/>
        </authorList>
    </citation>
    <scope>NUCLEOTIDE SEQUENCE</scope>
</reference>
<gene>
    <name evidence="3" type="ORF">PSON_ATCC_30995.1.T1520044</name>
</gene>
<evidence type="ECO:0008006" key="5">
    <source>
        <dbReference type="Google" id="ProtNLM"/>
    </source>
</evidence>
<organism evidence="3 4">
    <name type="scientific">Paramecium sonneborni</name>
    <dbReference type="NCBI Taxonomy" id="65129"/>
    <lineage>
        <taxon>Eukaryota</taxon>
        <taxon>Sar</taxon>
        <taxon>Alveolata</taxon>
        <taxon>Ciliophora</taxon>
        <taxon>Intramacronucleata</taxon>
        <taxon>Oligohymenophorea</taxon>
        <taxon>Peniculida</taxon>
        <taxon>Parameciidae</taxon>
        <taxon>Paramecium</taxon>
    </lineage>
</organism>
<dbReference type="Proteomes" id="UP000692954">
    <property type="component" value="Unassembled WGS sequence"/>
</dbReference>
<evidence type="ECO:0000313" key="4">
    <source>
        <dbReference type="Proteomes" id="UP000692954"/>
    </source>
</evidence>
<keyword evidence="1" id="KW-0472">Membrane</keyword>
<name>A0A8S1RC15_9CILI</name>
<accession>A0A8S1RC15</accession>
<feature type="transmembrane region" description="Helical" evidence="1">
    <location>
        <begin position="124"/>
        <end position="145"/>
    </location>
</feature>
<feature type="chain" id="PRO_5035841218" description="Transmembrane protein" evidence="2">
    <location>
        <begin position="17"/>
        <end position="155"/>
    </location>
</feature>
<dbReference type="OrthoDB" id="298965at2759"/>
<proteinExistence type="predicted"/>
<evidence type="ECO:0000256" key="2">
    <source>
        <dbReference type="SAM" id="SignalP"/>
    </source>
</evidence>
<protein>
    <recommendedName>
        <fullName evidence="5">Transmembrane protein</fullName>
    </recommendedName>
</protein>
<keyword evidence="1" id="KW-0812">Transmembrane</keyword>
<evidence type="ECO:0000313" key="3">
    <source>
        <dbReference type="EMBL" id="CAD8124579.1"/>
    </source>
</evidence>
<keyword evidence="4" id="KW-1185">Reference proteome</keyword>
<comment type="caution">
    <text evidence="3">The sequence shown here is derived from an EMBL/GenBank/DDBJ whole genome shotgun (WGS) entry which is preliminary data.</text>
</comment>
<feature type="signal peptide" evidence="2">
    <location>
        <begin position="1"/>
        <end position="16"/>
    </location>
</feature>
<dbReference type="AlphaFoldDB" id="A0A8S1RC15"/>
<keyword evidence="1" id="KW-1133">Transmembrane helix</keyword>